<dbReference type="AlphaFoldDB" id="A0AA87B944"/>
<evidence type="ECO:0000313" key="1">
    <source>
        <dbReference type="EMBL" id="CAJ1978677.1"/>
    </source>
</evidence>
<accession>A0AA87B944</accession>
<name>A0AA87B944_9FABA</name>
<protein>
    <submittedName>
        <fullName evidence="1">Uncharacterized protein</fullName>
    </submittedName>
</protein>
<proteinExistence type="predicted"/>
<reference evidence="1" key="1">
    <citation type="submission" date="2023-10" db="EMBL/GenBank/DDBJ databases">
        <authorList>
            <person name="Domelevo Entfellner J.-B."/>
        </authorList>
    </citation>
    <scope>NUCLEOTIDE SEQUENCE</scope>
</reference>
<dbReference type="EMBL" id="OY731408">
    <property type="protein sequence ID" value="CAJ1978677.1"/>
    <property type="molecule type" value="Genomic_DNA"/>
</dbReference>
<sequence length="91" mass="10279">MALYEKLFPDSIDTLMHGAYYVGSSPAAINFGVTLSDQQLAWYIVRGTPQYLKDYQTFVNTARCWTESFAKESSRGIEDKVQTATTNENLL</sequence>
<gene>
    <name evidence="1" type="ORF">AYBTSS11_LOCUS30874</name>
</gene>
<dbReference type="Gramene" id="rna-AYBTSS11_LOCUS30874">
    <property type="protein sequence ID" value="CAJ1978677.1"/>
    <property type="gene ID" value="gene-AYBTSS11_LOCUS30874"/>
</dbReference>
<dbReference type="Proteomes" id="UP001189624">
    <property type="component" value="Chromosome 11"/>
</dbReference>
<keyword evidence="2" id="KW-1185">Reference proteome</keyword>
<organism evidence="1 2">
    <name type="scientific">Sphenostylis stenocarpa</name>
    <dbReference type="NCBI Taxonomy" id="92480"/>
    <lineage>
        <taxon>Eukaryota</taxon>
        <taxon>Viridiplantae</taxon>
        <taxon>Streptophyta</taxon>
        <taxon>Embryophyta</taxon>
        <taxon>Tracheophyta</taxon>
        <taxon>Spermatophyta</taxon>
        <taxon>Magnoliopsida</taxon>
        <taxon>eudicotyledons</taxon>
        <taxon>Gunneridae</taxon>
        <taxon>Pentapetalae</taxon>
        <taxon>rosids</taxon>
        <taxon>fabids</taxon>
        <taxon>Fabales</taxon>
        <taxon>Fabaceae</taxon>
        <taxon>Papilionoideae</taxon>
        <taxon>50 kb inversion clade</taxon>
        <taxon>NPAAA clade</taxon>
        <taxon>indigoferoid/millettioid clade</taxon>
        <taxon>Phaseoleae</taxon>
        <taxon>Sphenostylis</taxon>
    </lineage>
</organism>
<evidence type="ECO:0000313" key="2">
    <source>
        <dbReference type="Proteomes" id="UP001189624"/>
    </source>
</evidence>